<keyword evidence="6 13" id="KW-1133">Transmembrane helix</keyword>
<keyword evidence="7" id="KW-0915">Sodium</keyword>
<dbReference type="EMBL" id="KK852405">
    <property type="protein sequence ID" value="KDR24530.1"/>
    <property type="molecule type" value="Genomic_DNA"/>
</dbReference>
<proteinExistence type="inferred from homology"/>
<keyword evidence="8 12" id="KW-0406">Ion transport</keyword>
<organism evidence="14 15">
    <name type="scientific">Zootermopsis nevadensis</name>
    <name type="common">Dampwood termite</name>
    <dbReference type="NCBI Taxonomy" id="136037"/>
    <lineage>
        <taxon>Eukaryota</taxon>
        <taxon>Metazoa</taxon>
        <taxon>Ecdysozoa</taxon>
        <taxon>Arthropoda</taxon>
        <taxon>Hexapoda</taxon>
        <taxon>Insecta</taxon>
        <taxon>Pterygota</taxon>
        <taxon>Neoptera</taxon>
        <taxon>Polyneoptera</taxon>
        <taxon>Dictyoptera</taxon>
        <taxon>Blattodea</taxon>
        <taxon>Blattoidea</taxon>
        <taxon>Termitoidae</taxon>
        <taxon>Termopsidae</taxon>
        <taxon>Zootermopsis</taxon>
    </lineage>
</organism>
<dbReference type="AlphaFoldDB" id="A0A067RUP3"/>
<keyword evidence="3 12" id="KW-0813">Transport</keyword>
<evidence type="ECO:0000256" key="10">
    <source>
        <dbReference type="ARBA" id="ARBA00023201"/>
    </source>
</evidence>
<keyword evidence="10 12" id="KW-0739">Sodium transport</keyword>
<keyword evidence="15" id="KW-1185">Reference proteome</keyword>
<reference evidence="14 15" key="1">
    <citation type="journal article" date="2014" name="Nat. Commun.">
        <title>Molecular traces of alternative social organization in a termite genome.</title>
        <authorList>
            <person name="Terrapon N."/>
            <person name="Li C."/>
            <person name="Robertson H.M."/>
            <person name="Ji L."/>
            <person name="Meng X."/>
            <person name="Booth W."/>
            <person name="Chen Z."/>
            <person name="Childers C.P."/>
            <person name="Glastad K.M."/>
            <person name="Gokhale K."/>
            <person name="Gowin J."/>
            <person name="Gronenberg W."/>
            <person name="Hermansen R.A."/>
            <person name="Hu H."/>
            <person name="Hunt B.G."/>
            <person name="Huylmans A.K."/>
            <person name="Khalil S.M."/>
            <person name="Mitchell R.D."/>
            <person name="Munoz-Torres M.C."/>
            <person name="Mustard J.A."/>
            <person name="Pan H."/>
            <person name="Reese J.T."/>
            <person name="Scharf M.E."/>
            <person name="Sun F."/>
            <person name="Vogel H."/>
            <person name="Xiao J."/>
            <person name="Yang W."/>
            <person name="Yang Z."/>
            <person name="Yang Z."/>
            <person name="Zhou J."/>
            <person name="Zhu J."/>
            <person name="Brent C.S."/>
            <person name="Elsik C.G."/>
            <person name="Goodisman M.A."/>
            <person name="Liberles D.A."/>
            <person name="Roe R.M."/>
            <person name="Vargo E.L."/>
            <person name="Vilcinskas A."/>
            <person name="Wang J."/>
            <person name="Bornberg-Bauer E."/>
            <person name="Korb J."/>
            <person name="Zhang G."/>
            <person name="Liebig J."/>
        </authorList>
    </citation>
    <scope>NUCLEOTIDE SEQUENCE [LARGE SCALE GENOMIC DNA]</scope>
    <source>
        <tissue evidence="14">Whole organism</tissue>
    </source>
</reference>
<evidence type="ECO:0000256" key="9">
    <source>
        <dbReference type="ARBA" id="ARBA00023136"/>
    </source>
</evidence>
<feature type="transmembrane region" description="Helical" evidence="13">
    <location>
        <begin position="21"/>
        <end position="43"/>
    </location>
</feature>
<dbReference type="GO" id="GO:0005272">
    <property type="term" value="F:sodium channel activity"/>
    <property type="evidence" value="ECO:0007669"/>
    <property type="project" value="UniProtKB-KW"/>
</dbReference>
<evidence type="ECO:0000256" key="3">
    <source>
        <dbReference type="ARBA" id="ARBA00022448"/>
    </source>
</evidence>
<protein>
    <submittedName>
        <fullName evidence="14">Uncharacterized protein</fullName>
    </submittedName>
</protein>
<dbReference type="Proteomes" id="UP000027135">
    <property type="component" value="Unassembled WGS sequence"/>
</dbReference>
<evidence type="ECO:0000256" key="11">
    <source>
        <dbReference type="ARBA" id="ARBA00023303"/>
    </source>
</evidence>
<keyword evidence="11 12" id="KW-0407">Ion channel</keyword>
<evidence type="ECO:0000256" key="8">
    <source>
        <dbReference type="ARBA" id="ARBA00023065"/>
    </source>
</evidence>
<gene>
    <name evidence="14" type="ORF">L798_00149</name>
</gene>
<comment type="similarity">
    <text evidence="2 12">Belongs to the amiloride-sensitive sodium channel (TC 1.A.6) family.</text>
</comment>
<name>A0A067RUP3_ZOONE</name>
<accession>A0A067RUP3</accession>
<evidence type="ECO:0000256" key="7">
    <source>
        <dbReference type="ARBA" id="ARBA00023053"/>
    </source>
</evidence>
<keyword evidence="9 13" id="KW-0472">Membrane</keyword>
<dbReference type="Pfam" id="PF00858">
    <property type="entry name" value="ASC"/>
    <property type="match status" value="1"/>
</dbReference>
<evidence type="ECO:0000256" key="13">
    <source>
        <dbReference type="SAM" id="Phobius"/>
    </source>
</evidence>
<dbReference type="GO" id="GO:0016020">
    <property type="term" value="C:membrane"/>
    <property type="evidence" value="ECO:0007669"/>
    <property type="project" value="UniProtKB-SubCell"/>
</dbReference>
<feature type="transmembrane region" description="Helical" evidence="13">
    <location>
        <begin position="55"/>
        <end position="74"/>
    </location>
</feature>
<dbReference type="OMA" id="INDTYFA"/>
<dbReference type="InParanoid" id="A0A067RUP3"/>
<evidence type="ECO:0000256" key="6">
    <source>
        <dbReference type="ARBA" id="ARBA00022989"/>
    </source>
</evidence>
<evidence type="ECO:0000256" key="5">
    <source>
        <dbReference type="ARBA" id="ARBA00022692"/>
    </source>
</evidence>
<evidence type="ECO:0000256" key="12">
    <source>
        <dbReference type="RuleBase" id="RU000679"/>
    </source>
</evidence>
<sequence>MPRRHPGPRGRAAAHKNSKRTFCGTALEFVALFLGQSSIHGLNHLVAEKRTLLERFVWSSIVVLAIFGSVWVSFDIWRHYDGSPSAISMERNFMDWTTDMPSGTLCPSDRVDEEKLEAYVDRCSRILLPRQNFPNFPVSVLLRKLTAGRTQL</sequence>
<evidence type="ECO:0000256" key="4">
    <source>
        <dbReference type="ARBA" id="ARBA00022461"/>
    </source>
</evidence>
<evidence type="ECO:0000256" key="1">
    <source>
        <dbReference type="ARBA" id="ARBA00004141"/>
    </source>
</evidence>
<dbReference type="eggNOG" id="KOG4294">
    <property type="taxonomic scope" value="Eukaryota"/>
</dbReference>
<keyword evidence="5 12" id="KW-0812">Transmembrane</keyword>
<evidence type="ECO:0000256" key="2">
    <source>
        <dbReference type="ARBA" id="ARBA00007193"/>
    </source>
</evidence>
<comment type="subcellular location">
    <subcellularLocation>
        <location evidence="1">Membrane</location>
        <topology evidence="1">Multi-pass membrane protein</topology>
    </subcellularLocation>
</comment>
<evidence type="ECO:0000313" key="15">
    <source>
        <dbReference type="Proteomes" id="UP000027135"/>
    </source>
</evidence>
<evidence type="ECO:0000313" key="14">
    <source>
        <dbReference type="EMBL" id="KDR24530.1"/>
    </source>
</evidence>
<keyword evidence="4 12" id="KW-0894">Sodium channel</keyword>
<dbReference type="InterPro" id="IPR001873">
    <property type="entry name" value="ENaC"/>
</dbReference>